<protein>
    <submittedName>
        <fullName evidence="2">GMP synthase (Glutamine-hydrolysing)</fullName>
    </submittedName>
</protein>
<dbReference type="Gene3D" id="3.40.50.880">
    <property type="match status" value="1"/>
</dbReference>
<evidence type="ECO:0000313" key="3">
    <source>
        <dbReference type="Proteomes" id="UP000228531"/>
    </source>
</evidence>
<dbReference type="RefSeq" id="WP_100366168.1">
    <property type="nucleotide sequence ID" value="NZ_PGTY01000001.1"/>
</dbReference>
<keyword evidence="3" id="KW-1185">Reference proteome</keyword>
<dbReference type="EMBL" id="PGTY01000001">
    <property type="protein sequence ID" value="PJI91221.1"/>
    <property type="molecule type" value="Genomic_DNA"/>
</dbReference>
<gene>
    <name evidence="2" type="ORF">BC777_0045</name>
</gene>
<dbReference type="PANTHER" id="PTHR42695:SF5">
    <property type="entry name" value="GLUTAMINE AMIDOTRANSFERASE YLR126C-RELATED"/>
    <property type="match status" value="1"/>
</dbReference>
<dbReference type="GO" id="GO:0005829">
    <property type="term" value="C:cytosol"/>
    <property type="evidence" value="ECO:0007669"/>
    <property type="project" value="TreeGrafter"/>
</dbReference>
<accession>A0A2M8WJV7</accession>
<reference evidence="2 3" key="1">
    <citation type="submission" date="2017-11" db="EMBL/GenBank/DDBJ databases">
        <title>Genomic Encyclopedia of Archaeal and Bacterial Type Strains, Phase II (KMG-II): From Individual Species to Whole Genera.</title>
        <authorList>
            <person name="Goeker M."/>
        </authorList>
    </citation>
    <scope>NUCLEOTIDE SEQUENCE [LARGE SCALE GENOMIC DNA]</scope>
    <source>
        <strain evidence="2 3">DSM 29128</strain>
    </source>
</reference>
<feature type="domain" description="Glutamine amidotransferase" evidence="1">
    <location>
        <begin position="42"/>
        <end position="177"/>
    </location>
</feature>
<comment type="caution">
    <text evidence="2">The sequence shown here is derived from an EMBL/GenBank/DDBJ whole genome shotgun (WGS) entry which is preliminary data.</text>
</comment>
<dbReference type="PANTHER" id="PTHR42695">
    <property type="entry name" value="GLUTAMINE AMIDOTRANSFERASE YLR126C-RELATED"/>
    <property type="match status" value="1"/>
</dbReference>
<name>A0A2M8WJV7_9RHOB</name>
<dbReference type="PROSITE" id="PS51273">
    <property type="entry name" value="GATASE_TYPE_1"/>
    <property type="match status" value="1"/>
</dbReference>
<dbReference type="AlphaFoldDB" id="A0A2M8WJV7"/>
<organism evidence="2 3">
    <name type="scientific">Yoonia maricola</name>
    <dbReference type="NCBI Taxonomy" id="420999"/>
    <lineage>
        <taxon>Bacteria</taxon>
        <taxon>Pseudomonadati</taxon>
        <taxon>Pseudomonadota</taxon>
        <taxon>Alphaproteobacteria</taxon>
        <taxon>Rhodobacterales</taxon>
        <taxon>Paracoccaceae</taxon>
        <taxon>Yoonia</taxon>
    </lineage>
</organism>
<dbReference type="Pfam" id="PF00117">
    <property type="entry name" value="GATase"/>
    <property type="match status" value="1"/>
</dbReference>
<evidence type="ECO:0000313" key="2">
    <source>
        <dbReference type="EMBL" id="PJI91221.1"/>
    </source>
</evidence>
<proteinExistence type="predicted"/>
<dbReference type="SUPFAM" id="SSF52317">
    <property type="entry name" value="Class I glutamine amidotransferase-like"/>
    <property type="match status" value="1"/>
</dbReference>
<evidence type="ECO:0000259" key="1">
    <source>
        <dbReference type="Pfam" id="PF00117"/>
    </source>
</evidence>
<dbReference type="CDD" id="cd01741">
    <property type="entry name" value="GATase1_1"/>
    <property type="match status" value="1"/>
</dbReference>
<dbReference type="OrthoDB" id="7365442at2"/>
<dbReference type="InterPro" id="IPR044992">
    <property type="entry name" value="ChyE-like"/>
</dbReference>
<sequence length="227" mass="24702">MKIGILQTGHAPDEILETTGDYDVLFQNMLAGNGFDFATYDVVDMDFPDAITDCHGWLITGSKHGAYEDHPFIPPLEAFIRDVYAADIPMVGICFGHQIIAQALGGTVEKFADGWAVGHTTYNWNGAPISLNAWHQDQVTALPDGAQVIAGNAFCQNAALIYGQKVFTTQPHPEFGSAYVDTLARSRGKGVVPDNQLAEVKANLDKPIDNAFVASQIARFFKEREVA</sequence>
<dbReference type="InterPro" id="IPR017926">
    <property type="entry name" value="GATASE"/>
</dbReference>
<dbReference type="Proteomes" id="UP000228531">
    <property type="component" value="Unassembled WGS sequence"/>
</dbReference>
<dbReference type="InterPro" id="IPR029062">
    <property type="entry name" value="Class_I_gatase-like"/>
</dbReference>